<dbReference type="RefSeq" id="WP_047239849.1">
    <property type="nucleotide sequence ID" value="NZ_CP011541.1"/>
</dbReference>
<keyword evidence="1" id="KW-1133">Transmembrane helix</keyword>
<dbReference type="NCBIfam" id="NF045516">
    <property type="entry name" value="GlpR"/>
    <property type="match status" value="1"/>
</dbReference>
<dbReference type="Proteomes" id="UP000035368">
    <property type="component" value="Chromosome"/>
</dbReference>
<gene>
    <name evidence="2" type="ORF">CEPID_04060</name>
</gene>
<accession>A0A0G3GQ55</accession>
<dbReference type="EMBL" id="CP011541">
    <property type="protein sequence ID" value="AKK02685.1"/>
    <property type="molecule type" value="Genomic_DNA"/>
</dbReference>
<feature type="transmembrane region" description="Helical" evidence="1">
    <location>
        <begin position="267"/>
        <end position="284"/>
    </location>
</feature>
<name>A0A0G3GQ55_9CORY</name>
<dbReference type="AlphaFoldDB" id="A0A0G3GQ55"/>
<evidence type="ECO:0000313" key="2">
    <source>
        <dbReference type="EMBL" id="AKK02685.1"/>
    </source>
</evidence>
<keyword evidence="1" id="KW-0472">Membrane</keyword>
<reference evidence="2 3" key="1">
    <citation type="submission" date="2015-05" db="EMBL/GenBank/DDBJ databases">
        <title>Complete genome sequence of Corynebacterium epidermidicanis DSM 45586, isolated from the skin of a dog suffering from pruritus.</title>
        <authorList>
            <person name="Ruckert C."/>
            <person name="Albersmeier A."/>
            <person name="Winkler A."/>
            <person name="Tauch A."/>
        </authorList>
    </citation>
    <scope>NUCLEOTIDE SEQUENCE [LARGE SCALE GENOMIC DNA]</scope>
    <source>
        <strain evidence="2 3">DSM 45586</strain>
    </source>
</reference>
<organism evidence="2 3">
    <name type="scientific">Corynebacterium epidermidicanis</name>
    <dbReference type="NCBI Taxonomy" id="1050174"/>
    <lineage>
        <taxon>Bacteria</taxon>
        <taxon>Bacillati</taxon>
        <taxon>Actinomycetota</taxon>
        <taxon>Actinomycetes</taxon>
        <taxon>Mycobacteriales</taxon>
        <taxon>Corynebacteriaceae</taxon>
        <taxon>Corynebacterium</taxon>
    </lineage>
</organism>
<dbReference type="KEGG" id="cei:CEPID_04060"/>
<evidence type="ECO:0000313" key="3">
    <source>
        <dbReference type="Proteomes" id="UP000035368"/>
    </source>
</evidence>
<feature type="transmembrane region" description="Helical" evidence="1">
    <location>
        <begin position="244"/>
        <end position="261"/>
    </location>
</feature>
<keyword evidence="3" id="KW-1185">Reference proteome</keyword>
<proteinExistence type="predicted"/>
<dbReference type="STRING" id="1050174.CEPID_04060"/>
<feature type="transmembrane region" description="Helical" evidence="1">
    <location>
        <begin position="6"/>
        <end position="23"/>
    </location>
</feature>
<dbReference type="OrthoDB" id="3696421at2"/>
<protein>
    <submittedName>
        <fullName evidence="2">Uncharacterized protein</fullName>
    </submittedName>
</protein>
<sequence length="369" mass="40858">MLGTPVLGLIVVLWLFVLAPIALRSRKPIRHTNEAFEETRVIHEGGAELPVSRRRPRLTADDMHISDELDEDYEVVDDSDILIDEPADNATPFSKLGNAFSKIKKPSKAEPVIDGDVVAELPAAQPADADSLDQQSEGDDIAAQAERKEPAFAEYDEDEETTYAYDEAYTNPADFLHDSADYGEAVYQAEEDATDDESAEDPAEEAELTDADLEFAARRRGRGGYDPEADALASSNRFQRRQRTLIALGVTLVVATVVAVVMGGMAWVAPGLVLVLTAAYLFALRQQVRAENELRARRIRHMRRARLGVRTSEDAELGMPSRLRRPGAVVLELDDDSPDFDYLPTAELTYDHDSETGNVVEFTRPRRVS</sequence>
<evidence type="ECO:0000256" key="1">
    <source>
        <dbReference type="SAM" id="Phobius"/>
    </source>
</evidence>
<dbReference type="InterPro" id="IPR053779">
    <property type="entry name" value="GlpR"/>
</dbReference>
<keyword evidence="1" id="KW-0812">Transmembrane</keyword>
<dbReference type="PATRIC" id="fig|1050174.4.peg.823"/>